<gene>
    <name evidence="2" type="ORF">BDW47DRAFT_125392</name>
</gene>
<evidence type="ECO:0000313" key="3">
    <source>
        <dbReference type="Proteomes" id="UP000234585"/>
    </source>
</evidence>
<sequence>MHLPLPLLLTTTALALLAAAAPTESKRNDPVDPLDLKGTVKEGLNAVTGLVGVEVAHKREDGSQDAEKRFLNGLPLIGDLLPNEEGCTAVADC</sequence>
<evidence type="ECO:0000256" key="1">
    <source>
        <dbReference type="SAM" id="SignalP"/>
    </source>
</evidence>
<name>A0A2I2FD47_ASPCN</name>
<dbReference type="EMBL" id="KZ559135">
    <property type="protein sequence ID" value="PLB38561.1"/>
    <property type="molecule type" value="Genomic_DNA"/>
</dbReference>
<dbReference type="OrthoDB" id="4338686at2759"/>
<protein>
    <submittedName>
        <fullName evidence="2">Uncharacterized protein</fullName>
    </submittedName>
</protein>
<reference evidence="2 3" key="1">
    <citation type="submission" date="2017-12" db="EMBL/GenBank/DDBJ databases">
        <authorList>
            <consortium name="DOE Joint Genome Institute"/>
            <person name="Haridas S."/>
            <person name="Kjaerbolling I."/>
            <person name="Vesth T.C."/>
            <person name="Frisvad J.C."/>
            <person name="Nybo J.L."/>
            <person name="Theobald S."/>
            <person name="Kuo A."/>
            <person name="Bowyer P."/>
            <person name="Matsuda Y."/>
            <person name="Mondo S."/>
            <person name="Lyhne E.K."/>
            <person name="Kogle M.E."/>
            <person name="Clum A."/>
            <person name="Lipzen A."/>
            <person name="Salamov A."/>
            <person name="Ngan C.Y."/>
            <person name="Daum C."/>
            <person name="Chiniquy J."/>
            <person name="Barry K."/>
            <person name="LaButti K."/>
            <person name="Simmons B.A."/>
            <person name="Magnuson J.K."/>
            <person name="Mortensen U.H."/>
            <person name="Larsen T.O."/>
            <person name="Grigoriev I.V."/>
            <person name="Baker S.E."/>
            <person name="Andersen M.R."/>
            <person name="Nordberg H.P."/>
            <person name="Cantor M.N."/>
            <person name="Hua S.X."/>
        </authorList>
    </citation>
    <scope>NUCLEOTIDE SEQUENCE [LARGE SCALE GENOMIC DNA]</scope>
    <source>
        <strain evidence="2 3">CBS 102.13</strain>
    </source>
</reference>
<dbReference type="GeneID" id="36523536"/>
<evidence type="ECO:0000313" key="2">
    <source>
        <dbReference type="EMBL" id="PLB38561.1"/>
    </source>
</evidence>
<feature type="chain" id="PRO_5014176765" evidence="1">
    <location>
        <begin position="26"/>
        <end position="93"/>
    </location>
</feature>
<dbReference type="AlphaFoldDB" id="A0A2I2FD47"/>
<keyword evidence="3" id="KW-1185">Reference proteome</keyword>
<accession>A0A2I2FD47</accession>
<keyword evidence="1" id="KW-0732">Signal</keyword>
<dbReference type="Proteomes" id="UP000234585">
    <property type="component" value="Unassembled WGS sequence"/>
</dbReference>
<dbReference type="RefSeq" id="XP_024672573.1">
    <property type="nucleotide sequence ID" value="XM_024816376.1"/>
</dbReference>
<proteinExistence type="predicted"/>
<feature type="signal peptide" evidence="1">
    <location>
        <begin position="1"/>
        <end position="25"/>
    </location>
</feature>
<organism evidence="2 3">
    <name type="scientific">Aspergillus candidus</name>
    <dbReference type="NCBI Taxonomy" id="41067"/>
    <lineage>
        <taxon>Eukaryota</taxon>
        <taxon>Fungi</taxon>
        <taxon>Dikarya</taxon>
        <taxon>Ascomycota</taxon>
        <taxon>Pezizomycotina</taxon>
        <taxon>Eurotiomycetes</taxon>
        <taxon>Eurotiomycetidae</taxon>
        <taxon>Eurotiales</taxon>
        <taxon>Aspergillaceae</taxon>
        <taxon>Aspergillus</taxon>
        <taxon>Aspergillus subgen. Circumdati</taxon>
    </lineage>
</organism>